<dbReference type="GeneID" id="37176654"/>
<evidence type="ECO:0000313" key="2">
    <source>
        <dbReference type="Proteomes" id="UP000249497"/>
    </source>
</evidence>
<keyword evidence="2" id="KW-1185">Reference proteome</keyword>
<reference evidence="1 2" key="1">
    <citation type="submission" date="2018-02" db="EMBL/GenBank/DDBJ databases">
        <title>The genomes of Aspergillus section Nigri reveals drivers in fungal speciation.</title>
        <authorList>
            <consortium name="DOE Joint Genome Institute"/>
            <person name="Vesth T.C."/>
            <person name="Nybo J."/>
            <person name="Theobald S."/>
            <person name="Brandl J."/>
            <person name="Frisvad J.C."/>
            <person name="Nielsen K.F."/>
            <person name="Lyhne E.K."/>
            <person name="Kogle M.E."/>
            <person name="Kuo A."/>
            <person name="Riley R."/>
            <person name="Clum A."/>
            <person name="Nolan M."/>
            <person name="Lipzen A."/>
            <person name="Salamov A."/>
            <person name="Henrissat B."/>
            <person name="Wiebenga A."/>
            <person name="De vries R.P."/>
            <person name="Grigoriev I.V."/>
            <person name="Mortensen U.H."/>
            <person name="Andersen M.R."/>
            <person name="Baker S.E."/>
        </authorList>
    </citation>
    <scope>NUCLEOTIDE SEQUENCE [LARGE SCALE GENOMIC DNA]</scope>
    <source>
        <strain evidence="1 2">CBS 114.51</strain>
    </source>
</reference>
<organism evidence="1 2">
    <name type="scientific">Aspergillus japonicus CBS 114.51</name>
    <dbReference type="NCBI Taxonomy" id="1448312"/>
    <lineage>
        <taxon>Eukaryota</taxon>
        <taxon>Fungi</taxon>
        <taxon>Dikarya</taxon>
        <taxon>Ascomycota</taxon>
        <taxon>Pezizomycotina</taxon>
        <taxon>Eurotiomycetes</taxon>
        <taxon>Eurotiomycetidae</taxon>
        <taxon>Eurotiales</taxon>
        <taxon>Aspergillaceae</taxon>
        <taxon>Aspergillus</taxon>
        <taxon>Aspergillus subgen. Circumdati</taxon>
    </lineage>
</organism>
<dbReference type="EMBL" id="KZ824857">
    <property type="protein sequence ID" value="RAH76826.1"/>
    <property type="molecule type" value="Genomic_DNA"/>
</dbReference>
<name>A0A8T8WM26_ASPJA</name>
<evidence type="ECO:0000313" key="1">
    <source>
        <dbReference type="EMBL" id="RAH76826.1"/>
    </source>
</evidence>
<gene>
    <name evidence="1" type="ORF">BO86DRAFT_393143</name>
</gene>
<dbReference type="AlphaFoldDB" id="A0A8T8WM26"/>
<proteinExistence type="predicted"/>
<accession>A0A8T8WM26</accession>
<dbReference type="RefSeq" id="XP_025522720.1">
    <property type="nucleotide sequence ID" value="XM_025672962.1"/>
</dbReference>
<dbReference type="Proteomes" id="UP000249497">
    <property type="component" value="Unassembled WGS sequence"/>
</dbReference>
<protein>
    <submittedName>
        <fullName evidence="1">Uncharacterized protein</fullName>
    </submittedName>
</protein>
<sequence length="59" mass="6164">MTNTVAALAVPGPIMPGLPPPPAGTPSQRVLTGWGELHRWRGSNHSGTTRVLGNEFSST</sequence>